<dbReference type="OrthoDB" id="10313620at2759"/>
<feature type="compositionally biased region" description="Polar residues" evidence="1">
    <location>
        <begin position="1"/>
        <end position="13"/>
    </location>
</feature>
<dbReference type="CTD" id="36345360"/>
<dbReference type="Proteomes" id="UP000019149">
    <property type="component" value="Unassembled WGS sequence"/>
</dbReference>
<gene>
    <name evidence="2" type="ORF">EGR_09645</name>
</gene>
<dbReference type="AlphaFoldDB" id="W6UQ69"/>
<dbReference type="EMBL" id="APAU02000158">
    <property type="protein sequence ID" value="EUB55504.1"/>
    <property type="molecule type" value="Genomic_DNA"/>
</dbReference>
<protein>
    <submittedName>
        <fullName evidence="2">Uncharacterized protein</fullName>
    </submittedName>
</protein>
<dbReference type="KEGG" id="egl:EGR_09645"/>
<keyword evidence="3" id="KW-1185">Reference proteome</keyword>
<dbReference type="OMA" id="ELQNDSM"/>
<organism evidence="2 3">
    <name type="scientific">Echinococcus granulosus</name>
    <name type="common">Hydatid tapeworm</name>
    <dbReference type="NCBI Taxonomy" id="6210"/>
    <lineage>
        <taxon>Eukaryota</taxon>
        <taxon>Metazoa</taxon>
        <taxon>Spiralia</taxon>
        <taxon>Lophotrochozoa</taxon>
        <taxon>Platyhelminthes</taxon>
        <taxon>Cestoda</taxon>
        <taxon>Eucestoda</taxon>
        <taxon>Cyclophyllidea</taxon>
        <taxon>Taeniidae</taxon>
        <taxon>Echinococcus</taxon>
        <taxon>Echinococcus granulosus group</taxon>
    </lineage>
</organism>
<dbReference type="RefSeq" id="XP_024346700.1">
    <property type="nucleotide sequence ID" value="XM_024498894.1"/>
</dbReference>
<evidence type="ECO:0000313" key="2">
    <source>
        <dbReference type="EMBL" id="EUB55504.1"/>
    </source>
</evidence>
<proteinExistence type="predicted"/>
<comment type="caution">
    <text evidence="2">The sequence shown here is derived from an EMBL/GenBank/DDBJ whole genome shotgun (WGS) entry which is preliminary data.</text>
</comment>
<evidence type="ECO:0000313" key="3">
    <source>
        <dbReference type="Proteomes" id="UP000019149"/>
    </source>
</evidence>
<feature type="region of interest" description="Disordered" evidence="1">
    <location>
        <begin position="1"/>
        <end position="27"/>
    </location>
</feature>
<dbReference type="GeneID" id="36345360"/>
<sequence length="152" mass="16281">MNGLSLSATSDTGNGVPERSGDLNRITNNGFGITETKLFPRLSEMPMIVEENEELQNDSMKRIKERMDDTPDDGLGASTSTAAVDDAFAMIVYNQGTSNVAMVSEHISSYEGTEIRVQPVKVESVNGSLHGTRSATASPHHTPSSVVALQLI</sequence>
<accession>W6UQ69</accession>
<reference evidence="2 3" key="1">
    <citation type="journal article" date="2013" name="Nat. Genet.">
        <title>The genome of the hydatid tapeworm Echinococcus granulosus.</title>
        <authorList>
            <person name="Zheng H."/>
            <person name="Zhang W."/>
            <person name="Zhang L."/>
            <person name="Zhang Z."/>
            <person name="Li J."/>
            <person name="Lu G."/>
            <person name="Zhu Y."/>
            <person name="Wang Y."/>
            <person name="Huang Y."/>
            <person name="Liu J."/>
            <person name="Kang H."/>
            <person name="Chen J."/>
            <person name="Wang L."/>
            <person name="Chen A."/>
            <person name="Yu S."/>
            <person name="Gao Z."/>
            <person name="Jin L."/>
            <person name="Gu W."/>
            <person name="Wang Z."/>
            <person name="Zhao L."/>
            <person name="Shi B."/>
            <person name="Wen H."/>
            <person name="Lin R."/>
            <person name="Jones M.K."/>
            <person name="Brejova B."/>
            <person name="Vinar T."/>
            <person name="Zhao G."/>
            <person name="McManus D.P."/>
            <person name="Chen Z."/>
            <person name="Zhou Y."/>
            <person name="Wang S."/>
        </authorList>
    </citation>
    <scope>NUCLEOTIDE SEQUENCE [LARGE SCALE GENOMIC DNA]</scope>
</reference>
<name>W6UQ69_ECHGR</name>
<evidence type="ECO:0000256" key="1">
    <source>
        <dbReference type="SAM" id="MobiDB-lite"/>
    </source>
</evidence>